<accession>A0ABU6Q2S6</accession>
<dbReference type="InterPro" id="IPR053161">
    <property type="entry name" value="Ulvan_degrading_GH"/>
</dbReference>
<evidence type="ECO:0000313" key="3">
    <source>
        <dbReference type="Proteomes" id="UP001343257"/>
    </source>
</evidence>
<keyword evidence="2" id="KW-0378">Hydrolase</keyword>
<comment type="caution">
    <text evidence="2">The sequence shown here is derived from an EMBL/GenBank/DDBJ whole genome shotgun (WGS) entry which is preliminary data.</text>
</comment>
<evidence type="ECO:0000256" key="1">
    <source>
        <dbReference type="SAM" id="Coils"/>
    </source>
</evidence>
<organism evidence="2 3">
    <name type="scientific">Paenibacillus chibensis</name>
    <dbReference type="NCBI Taxonomy" id="59846"/>
    <lineage>
        <taxon>Bacteria</taxon>
        <taxon>Bacillati</taxon>
        <taxon>Bacillota</taxon>
        <taxon>Bacilli</taxon>
        <taxon>Bacillales</taxon>
        <taxon>Paenibacillaceae</taxon>
        <taxon>Paenibacillus</taxon>
    </lineage>
</organism>
<dbReference type="EMBL" id="JARTLD010000080">
    <property type="protein sequence ID" value="MED5020810.1"/>
    <property type="molecule type" value="Genomic_DNA"/>
</dbReference>
<keyword evidence="3" id="KW-1185">Reference proteome</keyword>
<sequence length="1051" mass="119742">MTENVYELFVHPTAAYRGKPFWSWNGKLQKDELLRQIRIIKEMGFGGFFMHSRTGLATEYLGDEWFELVNACSEEAERLGMEAWLYDEDRWPSGTAGGIVTQEPEYRLKFIKLETVPAEEFTWKDDIFAAFACDLDDRVYANCTQIQREQGASVGEGKTILAFSIVEQEQETFYNGYTYLDTLNPKAVERFLEVTHEKYKAKSGQHFGKAIKGIFTDEPHRGALLDGFGIRNENGHWHLPWTYTLFERFQSAYGYDLVAHLPELFLLPHEKAFSQVKWHYVDLVQNMFHESFAKPINEWCERNGLILTGHTLHEDSLTAQTAMVGSLMRFYEHMGYPGVDVLTEGNINYWIVKQLSSAARQLGKTWMLSELYGCTGWQMPLEGHKAVGDWQALFGINLRCHHLLWYSMAGESKRDYPASIFHQSAWWQEYRYVEAYYSRLGVILTSGKPLCDLLVINPIESLWGQIYPGWSRNLHAVSSRVQELEQRYQDNFLYLAGAQIDFDYGDEDMLSRLCRIGKDRDGGAVLHVGQAAYRAVLVTGMVTMRASSLRILQAFRDAGGKVIFAGDPPDHIDALASDEAQRFAATVKQIPFEKTELLRAVKETVRSGIRVRDTVTGASIEDIFTQVRVDGERIYVVLMNMNRKDSYANVVVSIERAGGVEEWDCATGARKRVAAISPHGTMEWMTHFAPVQEHVYVVSDADDVSLPTVKDMMETDSVDIEGPYAYRLNEPNVCVLDRVTYCLGNDETTAAMEILKADRQIRSAMQLPFRHGEMVQPWYQETYGENNLEPCRPLVLHYRFHIGCIPETPVFLAIERPECFQIMINGKPLDGQDRGEWWVDRCFVKIPLPVGNLYEGENILDLRTMFHQHVPLEAVYLLGEFGVSIEDGACTLNKLPEKLDIGSVTLQGLPFYGGAITYHIGNELARFYEPYDVKAVNDSEETAFISFSSFEAACIKVRQGKDEQLIAWQPYEKELNREKNALRELEAQLILTRRNTFGPLHQLPLLSASYGPGNWTTEGEHFTETYALLPSGLLSAPRLVIKKAVSSEHPE</sequence>
<name>A0ABU6Q2S6_9BACL</name>
<feature type="coiled-coil region" evidence="1">
    <location>
        <begin position="968"/>
        <end position="995"/>
    </location>
</feature>
<keyword evidence="1" id="KW-0175">Coiled coil</keyword>
<gene>
    <name evidence="2" type="ORF">P9847_26465</name>
</gene>
<dbReference type="PANTHER" id="PTHR36848:SF2">
    <property type="entry name" value="SECRETED PROTEIN"/>
    <property type="match status" value="1"/>
</dbReference>
<evidence type="ECO:0000313" key="2">
    <source>
        <dbReference type="EMBL" id="MED5020810.1"/>
    </source>
</evidence>
<protein>
    <submittedName>
        <fullName evidence="2">Glycosyl hydrolase</fullName>
    </submittedName>
</protein>
<dbReference type="Proteomes" id="UP001343257">
    <property type="component" value="Unassembled WGS sequence"/>
</dbReference>
<dbReference type="GO" id="GO:0016787">
    <property type="term" value="F:hydrolase activity"/>
    <property type="evidence" value="ECO:0007669"/>
    <property type="project" value="UniProtKB-KW"/>
</dbReference>
<dbReference type="PANTHER" id="PTHR36848">
    <property type="entry name" value="DNA-BINDING PROTEIN (PUTATIVE SECRETED PROTEIN)-RELATED"/>
    <property type="match status" value="1"/>
</dbReference>
<reference evidence="2 3" key="1">
    <citation type="submission" date="2023-03" db="EMBL/GenBank/DDBJ databases">
        <title>Bacillus Genome Sequencing.</title>
        <authorList>
            <person name="Dunlap C."/>
        </authorList>
    </citation>
    <scope>NUCLEOTIDE SEQUENCE [LARGE SCALE GENOMIC DNA]</scope>
    <source>
        <strain evidence="2 3">NRS-52</strain>
    </source>
</reference>
<proteinExistence type="predicted"/>
<dbReference type="RefSeq" id="WP_328282236.1">
    <property type="nucleotide sequence ID" value="NZ_JARTLD010000080.1"/>
</dbReference>
<dbReference type="Pfam" id="PF17132">
    <property type="entry name" value="Glyco_hydro_106"/>
    <property type="match status" value="1"/>
</dbReference>